<evidence type="ECO:0000256" key="3">
    <source>
        <dbReference type="ARBA" id="ARBA00022553"/>
    </source>
</evidence>
<dbReference type="GO" id="GO:0005523">
    <property type="term" value="F:tropomyosin binding"/>
    <property type="evidence" value="ECO:0007669"/>
    <property type="project" value="TreeGrafter"/>
</dbReference>
<dbReference type="GO" id="GO:0060048">
    <property type="term" value="P:cardiac muscle contraction"/>
    <property type="evidence" value="ECO:0007669"/>
    <property type="project" value="TreeGrafter"/>
</dbReference>
<evidence type="ECO:0000313" key="8">
    <source>
        <dbReference type="Proteomes" id="UP000250572"/>
    </source>
</evidence>
<dbReference type="PANTHER" id="PTHR11521:SF23">
    <property type="entry name" value="SLOW TROPONIN T"/>
    <property type="match status" value="1"/>
</dbReference>
<evidence type="ECO:0000256" key="5">
    <source>
        <dbReference type="SAM" id="Coils"/>
    </source>
</evidence>
<evidence type="ECO:0000256" key="1">
    <source>
        <dbReference type="ARBA" id="ARBA00003363"/>
    </source>
</evidence>
<dbReference type="GO" id="GO:0030172">
    <property type="term" value="F:troponin C binding"/>
    <property type="evidence" value="ECO:0007669"/>
    <property type="project" value="TreeGrafter"/>
</dbReference>
<comment type="function">
    <text evidence="1">Troponin T is the tropomyosin-binding subunit of troponin, the thin filament regulatory complex which confers calcium-sensitivity to striated muscle actomyosin ATPase activity.</text>
</comment>
<keyword evidence="8" id="KW-1185">Reference proteome</keyword>
<evidence type="ECO:0000256" key="4">
    <source>
        <dbReference type="ARBA" id="ARBA00023179"/>
    </source>
</evidence>
<evidence type="ECO:0000256" key="6">
    <source>
        <dbReference type="SAM" id="MobiDB-lite"/>
    </source>
</evidence>
<comment type="similarity">
    <text evidence="2">Belongs to the troponin T family.</text>
</comment>
<keyword evidence="4" id="KW-0514">Muscle protein</keyword>
<dbReference type="GO" id="GO:0045214">
    <property type="term" value="P:sarcomere organization"/>
    <property type="evidence" value="ECO:0007669"/>
    <property type="project" value="TreeGrafter"/>
</dbReference>
<dbReference type="FunFam" id="1.20.5.350:FF:000001">
    <property type="entry name" value="Troponin T, fast skeletal muscle"/>
    <property type="match status" value="1"/>
</dbReference>
<evidence type="ECO:0000313" key="7">
    <source>
        <dbReference type="EMBL" id="PWA30169.1"/>
    </source>
</evidence>
<dbReference type="EMBL" id="NHOQ01000443">
    <property type="protein sequence ID" value="PWA30169.1"/>
    <property type="molecule type" value="Genomic_DNA"/>
</dbReference>
<dbReference type="PANTHER" id="PTHR11521">
    <property type="entry name" value="TROPONIN T"/>
    <property type="match status" value="1"/>
</dbReference>
<dbReference type="InterPro" id="IPR027707">
    <property type="entry name" value="TNNT"/>
</dbReference>
<dbReference type="GO" id="GO:0006937">
    <property type="term" value="P:regulation of muscle contraction"/>
    <property type="evidence" value="ECO:0007669"/>
    <property type="project" value="InterPro"/>
</dbReference>
<dbReference type="GO" id="GO:0031013">
    <property type="term" value="F:troponin I binding"/>
    <property type="evidence" value="ECO:0007669"/>
    <property type="project" value="TreeGrafter"/>
</dbReference>
<dbReference type="Pfam" id="PF00992">
    <property type="entry name" value="Troponin"/>
    <property type="match status" value="1"/>
</dbReference>
<dbReference type="Proteomes" id="UP000250572">
    <property type="component" value="Unassembled WGS sequence"/>
</dbReference>
<comment type="caution">
    <text evidence="7">The sequence shown here is derived from an EMBL/GenBank/DDBJ whole genome shotgun (WGS) entry which is preliminary data.</text>
</comment>
<dbReference type="InterPro" id="IPR038077">
    <property type="entry name" value="Troponin_sf"/>
</dbReference>
<feature type="region of interest" description="Disordered" evidence="6">
    <location>
        <begin position="1"/>
        <end position="47"/>
    </location>
</feature>
<gene>
    <name evidence="7" type="ORF">CCH79_00014941</name>
</gene>
<evidence type="ECO:0000256" key="2">
    <source>
        <dbReference type="ARBA" id="ARBA00008330"/>
    </source>
</evidence>
<dbReference type="Gene3D" id="1.20.5.350">
    <property type="match status" value="1"/>
</dbReference>
<organism evidence="7 8">
    <name type="scientific">Gambusia affinis</name>
    <name type="common">Western mosquitofish</name>
    <name type="synonym">Heterandria affinis</name>
    <dbReference type="NCBI Taxonomy" id="33528"/>
    <lineage>
        <taxon>Eukaryota</taxon>
        <taxon>Metazoa</taxon>
        <taxon>Chordata</taxon>
        <taxon>Craniata</taxon>
        <taxon>Vertebrata</taxon>
        <taxon>Euteleostomi</taxon>
        <taxon>Actinopterygii</taxon>
        <taxon>Neopterygii</taxon>
        <taxon>Teleostei</taxon>
        <taxon>Neoteleostei</taxon>
        <taxon>Acanthomorphata</taxon>
        <taxon>Ovalentaria</taxon>
        <taxon>Atherinomorphae</taxon>
        <taxon>Cyprinodontiformes</taxon>
        <taxon>Poeciliidae</taxon>
        <taxon>Poeciliinae</taxon>
        <taxon>Gambusia</taxon>
    </lineage>
</organism>
<evidence type="ECO:0008006" key="9">
    <source>
        <dbReference type="Google" id="ProtNLM"/>
    </source>
</evidence>
<reference evidence="7 8" key="1">
    <citation type="journal article" date="2018" name="G3 (Bethesda)">
        <title>A High-Quality Reference Genome for the Invasive Mosquitofish Gambusia affinis Using a Chicago Library.</title>
        <authorList>
            <person name="Hoffberg S.L."/>
            <person name="Troendle N.J."/>
            <person name="Glenn T.C."/>
            <person name="Mahmud O."/>
            <person name="Louha S."/>
            <person name="Chalopin D."/>
            <person name="Bennetzen J.L."/>
            <person name="Mauricio R."/>
        </authorList>
    </citation>
    <scope>NUCLEOTIDE SEQUENCE [LARGE SCALE GENOMIC DNA]</scope>
    <source>
        <strain evidence="7">NE01/NJP1002.9</strain>
        <tissue evidence="7">Muscle</tissue>
    </source>
</reference>
<dbReference type="SUPFAM" id="SSF90250">
    <property type="entry name" value="Troponin coil-coiled subunits"/>
    <property type="match status" value="1"/>
</dbReference>
<keyword evidence="3" id="KW-0597">Phosphoprotein</keyword>
<protein>
    <recommendedName>
        <fullName evidence="9">Troponin T2c, cardiac</fullName>
    </recommendedName>
</protein>
<name>A0A315W5L9_GAMAF</name>
<proteinExistence type="inferred from homology"/>
<dbReference type="GO" id="GO:0005861">
    <property type="term" value="C:troponin complex"/>
    <property type="evidence" value="ECO:0007669"/>
    <property type="project" value="InterPro"/>
</dbReference>
<keyword evidence="5" id="KW-0175">Coiled coil</keyword>
<dbReference type="InterPro" id="IPR001978">
    <property type="entry name" value="Troponin"/>
</dbReference>
<sequence>MSDTEEIVEEYEEKEEDETVHDKGSKPWFKTTYIPNMAPPKLPDGEKVDFDDLHRKRVEKDYNDLQTLIEQHFSSRQKEEEELIALRSRIEQRRADRAEQQRVRAEQERERQARVVEERSRREEEAAKLRAEEEAKKKKIFSNKSFGGYLQKVDQKKGKKLTAREEKKKALMERRKPLNIDHLSQEKLVEKAQDLWQWLHQLHGEKFELAEKLKLQKYEIHVLRNRVSDHQRGSKTSKSSRGAKGKAEVQGRSVTSVNFRDEDGAYDSADKRTDGQHRSDALTLPGIVRESAEVWAKDTNLDSQSLQLFPSTERQNITEQRIEKAELKEGMFVYLSQSVPVCDGLSRVSQHFVPVISSKAHSIWAGSAHTDHLIVSNPVMISVRYTPAATHCGCCVDVLPYYCLPRQIRQFKKVVHHDLANHVVACETVKVVDAEVQLAVAKLVVCHGETEGLIERGVQSLAVDLHIRVGGACEVFGRQVQGLEDPHQRLAERHFVHAEVYAADIHLAREVAAE</sequence>
<feature type="region of interest" description="Disordered" evidence="6">
    <location>
        <begin position="226"/>
        <end position="254"/>
    </location>
</feature>
<feature type="coiled-coil region" evidence="5">
    <location>
        <begin position="76"/>
        <end position="139"/>
    </location>
</feature>
<dbReference type="AlphaFoldDB" id="A0A315W5L9"/>
<feature type="compositionally biased region" description="Acidic residues" evidence="6">
    <location>
        <begin position="1"/>
        <end position="19"/>
    </location>
</feature>
<accession>A0A315W5L9</accession>